<feature type="active site" description="Proton acceptor" evidence="12">
    <location>
        <position position="256"/>
    </location>
</feature>
<comment type="similarity">
    <text evidence="1">Belongs to the carbohydrate kinase pfkB family.</text>
</comment>
<dbReference type="PROSITE" id="PS00584">
    <property type="entry name" value="PFKB_KINASES_2"/>
    <property type="match status" value="1"/>
</dbReference>
<evidence type="ECO:0000256" key="10">
    <source>
        <dbReference type="ARBA" id="ARBA00022958"/>
    </source>
</evidence>
<organism evidence="14 15">
    <name type="scientific">Occallatibacter riparius</name>
    <dbReference type="NCBI Taxonomy" id="1002689"/>
    <lineage>
        <taxon>Bacteria</taxon>
        <taxon>Pseudomonadati</taxon>
        <taxon>Acidobacteriota</taxon>
        <taxon>Terriglobia</taxon>
        <taxon>Terriglobales</taxon>
        <taxon>Acidobacteriaceae</taxon>
        <taxon>Occallatibacter</taxon>
    </lineage>
</organism>
<comment type="subcellular location">
    <subcellularLocation>
        <location evidence="12">Cytoplasm</location>
    </subcellularLocation>
</comment>
<feature type="binding site" evidence="12">
    <location>
        <begin position="40"/>
        <end position="44"/>
    </location>
    <ligand>
        <name>substrate</name>
    </ligand>
</feature>
<dbReference type="CDD" id="cd01174">
    <property type="entry name" value="ribokinase"/>
    <property type="match status" value="1"/>
</dbReference>
<dbReference type="InterPro" id="IPR002173">
    <property type="entry name" value="Carboh/pur_kinase_PfkB_CS"/>
</dbReference>
<dbReference type="NCBIfam" id="TIGR02152">
    <property type="entry name" value="D_ribokin_bact"/>
    <property type="match status" value="1"/>
</dbReference>
<dbReference type="PROSITE" id="PS00583">
    <property type="entry name" value="PFKB_KINASES_1"/>
    <property type="match status" value="1"/>
</dbReference>
<feature type="binding site" evidence="12">
    <location>
        <position position="289"/>
    </location>
    <ligand>
        <name>K(+)</name>
        <dbReference type="ChEBI" id="CHEBI:29103"/>
    </ligand>
</feature>
<evidence type="ECO:0000313" key="15">
    <source>
        <dbReference type="Proteomes" id="UP001059380"/>
    </source>
</evidence>
<evidence type="ECO:0000256" key="4">
    <source>
        <dbReference type="ARBA" id="ARBA00022679"/>
    </source>
</evidence>
<reference evidence="14" key="1">
    <citation type="submission" date="2021-04" db="EMBL/GenBank/DDBJ databases">
        <title>Phylogenetic analysis of Acidobacteriaceae.</title>
        <authorList>
            <person name="Qiu L."/>
            <person name="Zhang Q."/>
        </authorList>
    </citation>
    <scope>NUCLEOTIDE SEQUENCE</scope>
    <source>
        <strain evidence="14">DSM 25168</strain>
    </source>
</reference>
<comment type="function">
    <text evidence="12">Catalyzes the phosphorylation of ribose at O-5 in a reaction requiring ATP and magnesium. The resulting D-ribose-5-phosphate can then be used either for sythesis of nucleotides, histidine, and tryptophan, or as a component of the pentose phosphate pathway.</text>
</comment>
<comment type="catalytic activity">
    <reaction evidence="12">
        <text>D-ribose + ATP = D-ribose 5-phosphate + ADP + H(+)</text>
        <dbReference type="Rhea" id="RHEA:13697"/>
        <dbReference type="ChEBI" id="CHEBI:15378"/>
        <dbReference type="ChEBI" id="CHEBI:30616"/>
        <dbReference type="ChEBI" id="CHEBI:47013"/>
        <dbReference type="ChEBI" id="CHEBI:78346"/>
        <dbReference type="ChEBI" id="CHEBI:456216"/>
        <dbReference type="EC" id="2.7.1.15"/>
    </reaction>
</comment>
<keyword evidence="12" id="KW-0963">Cytoplasm</keyword>
<dbReference type="Gene3D" id="3.40.1190.20">
    <property type="match status" value="1"/>
</dbReference>
<feature type="binding site" evidence="12">
    <location>
        <position position="141"/>
    </location>
    <ligand>
        <name>substrate</name>
    </ligand>
</feature>
<accession>A0A9J7BU99</accession>
<evidence type="ECO:0000313" key="14">
    <source>
        <dbReference type="EMBL" id="UWZ84502.1"/>
    </source>
</evidence>
<comment type="subunit">
    <text evidence="12">Homodimer.</text>
</comment>
<dbReference type="GO" id="GO:0019303">
    <property type="term" value="P:D-ribose catabolic process"/>
    <property type="evidence" value="ECO:0007669"/>
    <property type="project" value="UniProtKB-UniRule"/>
</dbReference>
<dbReference type="RefSeq" id="WP_260794007.1">
    <property type="nucleotide sequence ID" value="NZ_CP093313.1"/>
</dbReference>
<proteinExistence type="inferred from homology"/>
<feature type="binding site" evidence="12">
    <location>
        <position position="250"/>
    </location>
    <ligand>
        <name>K(+)</name>
        <dbReference type="ChEBI" id="CHEBI:29103"/>
    </ligand>
</feature>
<evidence type="ECO:0000256" key="12">
    <source>
        <dbReference type="HAMAP-Rule" id="MF_01987"/>
    </source>
</evidence>
<feature type="binding site" evidence="12">
    <location>
        <position position="291"/>
    </location>
    <ligand>
        <name>K(+)</name>
        <dbReference type="ChEBI" id="CHEBI:29103"/>
    </ligand>
</feature>
<evidence type="ECO:0000256" key="5">
    <source>
        <dbReference type="ARBA" id="ARBA00022723"/>
    </source>
</evidence>
<keyword evidence="9 12" id="KW-0460">Magnesium</keyword>
<comment type="activity regulation">
    <text evidence="12">Activated by a monovalent cation that binds near, but not in, the active site. The most likely occupant of the site in vivo is potassium. Ion binding induces a conformational change that may alter substrate affinity.</text>
</comment>
<evidence type="ECO:0000256" key="3">
    <source>
        <dbReference type="ARBA" id="ARBA00016943"/>
    </source>
</evidence>
<dbReference type="EC" id="2.7.1.15" evidence="2 12"/>
<dbReference type="SUPFAM" id="SSF53613">
    <property type="entry name" value="Ribokinase-like"/>
    <property type="match status" value="1"/>
</dbReference>
<dbReference type="InterPro" id="IPR029056">
    <property type="entry name" value="Ribokinase-like"/>
</dbReference>
<feature type="binding site" evidence="12">
    <location>
        <position position="185"/>
    </location>
    <ligand>
        <name>ATP</name>
        <dbReference type="ChEBI" id="CHEBI:30616"/>
    </ligand>
</feature>
<dbReference type="HAMAP" id="MF_01987">
    <property type="entry name" value="Ribokinase"/>
    <property type="match status" value="1"/>
</dbReference>
<dbReference type="GO" id="GO:0046872">
    <property type="term" value="F:metal ion binding"/>
    <property type="evidence" value="ECO:0007669"/>
    <property type="project" value="UniProtKB-KW"/>
</dbReference>
<evidence type="ECO:0000259" key="13">
    <source>
        <dbReference type="Pfam" id="PF00294"/>
    </source>
</evidence>
<keyword evidence="15" id="KW-1185">Reference proteome</keyword>
<name>A0A9J7BU99_9BACT</name>
<protein>
    <recommendedName>
        <fullName evidence="3 12">Ribokinase</fullName>
        <shortName evidence="12">RK</shortName>
        <ecNumber evidence="2 12">2.7.1.15</ecNumber>
    </recommendedName>
</protein>
<comment type="cofactor">
    <cofactor evidence="12">
        <name>Mg(2+)</name>
        <dbReference type="ChEBI" id="CHEBI:18420"/>
    </cofactor>
    <text evidence="12">Requires a divalent cation, most likely magnesium in vivo, as an electrophilic catalyst to aid phosphoryl group transfer. It is the chelate of the metal and the nucleotide that is the actual substrate.</text>
</comment>
<dbReference type="InterPro" id="IPR002139">
    <property type="entry name" value="Ribo/fructo_kinase"/>
</dbReference>
<dbReference type="InterPro" id="IPR011877">
    <property type="entry name" value="Ribokinase"/>
</dbReference>
<dbReference type="GO" id="GO:0005737">
    <property type="term" value="C:cytoplasm"/>
    <property type="evidence" value="ECO:0007669"/>
    <property type="project" value="UniProtKB-SubCell"/>
</dbReference>
<dbReference type="Pfam" id="PF00294">
    <property type="entry name" value="PfkB"/>
    <property type="match status" value="1"/>
</dbReference>
<evidence type="ECO:0000256" key="11">
    <source>
        <dbReference type="ARBA" id="ARBA00023277"/>
    </source>
</evidence>
<dbReference type="PANTHER" id="PTHR10584:SF166">
    <property type="entry name" value="RIBOKINASE"/>
    <property type="match status" value="1"/>
</dbReference>
<keyword evidence="11 12" id="KW-0119">Carbohydrate metabolism</keyword>
<evidence type="ECO:0000256" key="1">
    <source>
        <dbReference type="ARBA" id="ARBA00005380"/>
    </source>
</evidence>
<evidence type="ECO:0000256" key="9">
    <source>
        <dbReference type="ARBA" id="ARBA00022842"/>
    </source>
</evidence>
<comment type="similarity">
    <text evidence="12">Belongs to the carbohydrate kinase PfkB family. Ribokinase subfamily.</text>
</comment>
<evidence type="ECO:0000256" key="8">
    <source>
        <dbReference type="ARBA" id="ARBA00022840"/>
    </source>
</evidence>
<evidence type="ECO:0000256" key="6">
    <source>
        <dbReference type="ARBA" id="ARBA00022741"/>
    </source>
</evidence>
<dbReference type="PRINTS" id="PR00990">
    <property type="entry name" value="RIBOKINASE"/>
</dbReference>
<dbReference type="GO" id="GO:0005524">
    <property type="term" value="F:ATP binding"/>
    <property type="evidence" value="ECO:0007669"/>
    <property type="project" value="UniProtKB-UniRule"/>
</dbReference>
<dbReference type="Proteomes" id="UP001059380">
    <property type="component" value="Chromosome"/>
</dbReference>
<keyword evidence="4 12" id="KW-0808">Transferase</keyword>
<sequence length="309" mass="32317">MSRPIVVVGSVNLDLVSTAKRIPAPGETLTGDSFQTFHGGKGANQAVAVGRLGHPVSMIAKVGDDDFGKRLRQGLREAGVNVRSVGTAAGTASGVALISVDRKGQNSITVIPGANGTLTPHDLDASLPQLRSAGIILTQLETPLETVEHLCDLAQRLQVPLMLDPAPARALSRKILRQVTYLTPNETEACALRGIPNRDLNQSAARECAEDLLAKGPANVIIKMGARGAFIATRDGLRRMVPSFKVKVVDSTAAGDAFNGGMAVALMRRMAIEEAVRFGAAVAAVSVTRAGAQPAMPTEAEVNTLLQAH</sequence>
<feature type="binding site" evidence="12">
    <location>
        <begin position="255"/>
        <end position="256"/>
    </location>
    <ligand>
        <name>ATP</name>
        <dbReference type="ChEBI" id="CHEBI:30616"/>
    </ligand>
</feature>
<gene>
    <name evidence="12 14" type="primary">rbsK</name>
    <name evidence="14" type="ORF">MOP44_00870</name>
</gene>
<evidence type="ECO:0000256" key="2">
    <source>
        <dbReference type="ARBA" id="ARBA00012035"/>
    </source>
</evidence>
<evidence type="ECO:0000256" key="7">
    <source>
        <dbReference type="ARBA" id="ARBA00022777"/>
    </source>
</evidence>
<dbReference type="InterPro" id="IPR011611">
    <property type="entry name" value="PfkB_dom"/>
</dbReference>
<dbReference type="EMBL" id="CP093313">
    <property type="protein sequence ID" value="UWZ84502.1"/>
    <property type="molecule type" value="Genomic_DNA"/>
</dbReference>
<comment type="caution">
    <text evidence="12">Lacks conserved residue(s) required for the propagation of feature annotation.</text>
</comment>
<dbReference type="GO" id="GO:0004747">
    <property type="term" value="F:ribokinase activity"/>
    <property type="evidence" value="ECO:0007669"/>
    <property type="project" value="UniProtKB-UniRule"/>
</dbReference>
<dbReference type="KEGG" id="orp:MOP44_00870"/>
<feature type="binding site" evidence="12">
    <location>
        <begin position="223"/>
        <end position="228"/>
    </location>
    <ligand>
        <name>ATP</name>
        <dbReference type="ChEBI" id="CHEBI:30616"/>
    </ligand>
</feature>
<keyword evidence="8 12" id="KW-0067">ATP-binding</keyword>
<feature type="binding site" evidence="12">
    <location>
        <position position="286"/>
    </location>
    <ligand>
        <name>K(+)</name>
        <dbReference type="ChEBI" id="CHEBI:29103"/>
    </ligand>
</feature>
<dbReference type="AlphaFoldDB" id="A0A9J7BU99"/>
<dbReference type="PANTHER" id="PTHR10584">
    <property type="entry name" value="SUGAR KINASE"/>
    <property type="match status" value="1"/>
</dbReference>
<feature type="domain" description="Carbohydrate kinase PfkB" evidence="13">
    <location>
        <begin position="5"/>
        <end position="298"/>
    </location>
</feature>
<keyword evidence="10 12" id="KW-0630">Potassium</keyword>
<feature type="binding site" evidence="12">
    <location>
        <position position="252"/>
    </location>
    <ligand>
        <name>K(+)</name>
        <dbReference type="ChEBI" id="CHEBI:29103"/>
    </ligand>
</feature>
<comment type="pathway">
    <text evidence="12">Carbohydrate metabolism; D-ribose degradation; D-ribose 5-phosphate from beta-D-ribopyranose: step 2/2.</text>
</comment>
<keyword evidence="7 12" id="KW-0418">Kinase</keyword>
<feature type="binding site" evidence="12">
    <location>
        <position position="256"/>
    </location>
    <ligand>
        <name>substrate</name>
    </ligand>
</feature>
<feature type="binding site" evidence="12">
    <location>
        <begin position="12"/>
        <end position="14"/>
    </location>
    <ligand>
        <name>substrate</name>
    </ligand>
</feature>
<keyword evidence="6 12" id="KW-0547">Nucleotide-binding</keyword>
<keyword evidence="5 12" id="KW-0479">Metal-binding</keyword>